<organism evidence="2 3">
    <name type="scientific">Caldicellulosiruptor bescii</name>
    <name type="common">Anaerocellum thermophilum</name>
    <dbReference type="NCBI Taxonomy" id="31899"/>
    <lineage>
        <taxon>Bacteria</taxon>
        <taxon>Bacillati</taxon>
        <taxon>Bacillota</taxon>
        <taxon>Bacillota incertae sedis</taxon>
        <taxon>Caldicellulosiruptorales</taxon>
        <taxon>Caldicellulosiruptoraceae</taxon>
        <taxon>Caldicellulosiruptor</taxon>
    </lineage>
</organism>
<keyword evidence="3" id="KW-1185">Reference proteome</keyword>
<proteinExistence type="predicted"/>
<evidence type="ECO:0008006" key="4">
    <source>
        <dbReference type="Google" id="ProtNLM"/>
    </source>
</evidence>
<keyword evidence="1" id="KW-0812">Transmembrane</keyword>
<name>A0ABY1S5Z1_CALBS</name>
<dbReference type="EMBL" id="FXXC01000001">
    <property type="protein sequence ID" value="SMR91681.1"/>
    <property type="molecule type" value="Genomic_DNA"/>
</dbReference>
<evidence type="ECO:0000256" key="1">
    <source>
        <dbReference type="SAM" id="Phobius"/>
    </source>
</evidence>
<accession>A0ABY1S5Z1</accession>
<keyword evidence="1" id="KW-1133">Transmembrane helix</keyword>
<comment type="caution">
    <text evidence="2">The sequence shown here is derived from an EMBL/GenBank/DDBJ whole genome shotgun (WGS) entry which is preliminary data.</text>
</comment>
<feature type="transmembrane region" description="Helical" evidence="1">
    <location>
        <begin position="12"/>
        <end position="37"/>
    </location>
</feature>
<dbReference type="GeneID" id="31773803"/>
<dbReference type="RefSeq" id="WP_015908767.1">
    <property type="nucleotide sequence ID" value="NZ_FUZJ01000001.1"/>
</dbReference>
<keyword evidence="1" id="KW-0472">Membrane</keyword>
<reference evidence="2 3" key="1">
    <citation type="submission" date="2017-05" db="EMBL/GenBank/DDBJ databases">
        <authorList>
            <person name="Varghese N."/>
            <person name="Submissions S."/>
        </authorList>
    </citation>
    <scope>NUCLEOTIDE SEQUENCE [LARGE SCALE GENOMIC DNA]</scope>
    <source>
        <strain evidence="2 3">MACB1020</strain>
    </source>
</reference>
<evidence type="ECO:0000313" key="3">
    <source>
        <dbReference type="Proteomes" id="UP000196803"/>
    </source>
</evidence>
<sequence>MWKFIKAQKGDANLILMLSMMFLSAMLVAITFFVILLSSETHHINDICQLAIEKTAYILVTQGGDTSSDNENVLGDNLIVEERLREELSNLLSAHNMNLVAADISFNGKEVTITGTVNVRTKNPFGNSSEKSINFKYKGRFNKNYGM</sequence>
<gene>
    <name evidence="2" type="ORF">SAMN05216240_0594</name>
</gene>
<dbReference type="Proteomes" id="UP000196803">
    <property type="component" value="Unassembled WGS sequence"/>
</dbReference>
<protein>
    <recommendedName>
        <fullName evidence="4">Flp pilus-assembly TadG-like N-terminal domain-containing protein</fullName>
    </recommendedName>
</protein>
<evidence type="ECO:0000313" key="2">
    <source>
        <dbReference type="EMBL" id="SMR91681.1"/>
    </source>
</evidence>